<dbReference type="InterPro" id="IPR011010">
    <property type="entry name" value="DNA_brk_join_enz"/>
</dbReference>
<dbReference type="PROSITE" id="PS51898">
    <property type="entry name" value="TYR_RECOMBINASE"/>
    <property type="match status" value="1"/>
</dbReference>
<comment type="similarity">
    <text evidence="1">Belongs to the 'phage' integrase family.</text>
</comment>
<protein>
    <recommendedName>
        <fullName evidence="4">Tyr recombinase domain-containing protein</fullName>
    </recommendedName>
</protein>
<dbReference type="RefSeq" id="WP_188670148.1">
    <property type="nucleotide sequence ID" value="NZ_BMKA01000001.1"/>
</dbReference>
<evidence type="ECO:0000313" key="5">
    <source>
        <dbReference type="EMBL" id="GGA06319.1"/>
    </source>
</evidence>
<evidence type="ECO:0000256" key="3">
    <source>
        <dbReference type="ARBA" id="ARBA00023172"/>
    </source>
</evidence>
<dbReference type="InterPro" id="IPR013762">
    <property type="entry name" value="Integrase-like_cat_sf"/>
</dbReference>
<dbReference type="GO" id="GO:0003677">
    <property type="term" value="F:DNA binding"/>
    <property type="evidence" value="ECO:0007669"/>
    <property type="project" value="InterPro"/>
</dbReference>
<comment type="caution">
    <text evidence="5">The sequence shown here is derived from an EMBL/GenBank/DDBJ whole genome shotgun (WGS) entry which is preliminary data.</text>
</comment>
<evidence type="ECO:0000313" key="6">
    <source>
        <dbReference type="Proteomes" id="UP000628017"/>
    </source>
</evidence>
<dbReference type="PANTHER" id="PTHR30629">
    <property type="entry name" value="PROPHAGE INTEGRASE"/>
    <property type="match status" value="1"/>
</dbReference>
<keyword evidence="3" id="KW-0233">DNA recombination</keyword>
<dbReference type="PANTHER" id="PTHR30629:SF2">
    <property type="entry name" value="PROPHAGE INTEGRASE INTS-RELATED"/>
    <property type="match status" value="1"/>
</dbReference>
<keyword evidence="2" id="KW-0229">DNA integration</keyword>
<proteinExistence type="inferred from homology"/>
<dbReference type="Gene3D" id="1.10.443.10">
    <property type="entry name" value="Intergrase catalytic core"/>
    <property type="match status" value="1"/>
</dbReference>
<dbReference type="GO" id="GO:0015074">
    <property type="term" value="P:DNA integration"/>
    <property type="evidence" value="ECO:0007669"/>
    <property type="project" value="UniProtKB-KW"/>
</dbReference>
<dbReference type="GO" id="GO:0006310">
    <property type="term" value="P:DNA recombination"/>
    <property type="evidence" value="ECO:0007669"/>
    <property type="project" value="UniProtKB-KW"/>
</dbReference>
<sequence length="221" mass="24753">MSRLKLILTYAIAKGFDVNLGIIDQARILLGAPRHTVTHIAALDWAEAPASYQSLGEFAPAELALRMLMLTGVRSNAVNNMQLEQIIEDVWTVPVEHVKGHKGFTKPFRAPLSNEALRVIDLARAIEQNGYLFPNSRGGPLNKMSMRNYMVERGLEARPHGFRSTLRTWLSERTECAREVAEACLGHFAVNDVEGAYNRADYLERRKPYLADWAGYLIGGD</sequence>
<dbReference type="InterPro" id="IPR002104">
    <property type="entry name" value="Integrase_catalytic"/>
</dbReference>
<evidence type="ECO:0000256" key="1">
    <source>
        <dbReference type="ARBA" id="ARBA00008857"/>
    </source>
</evidence>
<dbReference type="Pfam" id="PF00589">
    <property type="entry name" value="Phage_integrase"/>
    <property type="match status" value="1"/>
</dbReference>
<dbReference type="InterPro" id="IPR050808">
    <property type="entry name" value="Phage_Integrase"/>
</dbReference>
<organism evidence="5 6">
    <name type="scientific">Neptunicoccus cionae</name>
    <dbReference type="NCBI Taxonomy" id="2035344"/>
    <lineage>
        <taxon>Bacteria</taxon>
        <taxon>Pseudomonadati</taxon>
        <taxon>Pseudomonadota</taxon>
        <taxon>Alphaproteobacteria</taxon>
        <taxon>Rhodobacterales</taxon>
        <taxon>Paracoccaceae</taxon>
        <taxon>Neptunicoccus</taxon>
    </lineage>
</organism>
<dbReference type="Proteomes" id="UP000628017">
    <property type="component" value="Unassembled WGS sequence"/>
</dbReference>
<evidence type="ECO:0000259" key="4">
    <source>
        <dbReference type="PROSITE" id="PS51898"/>
    </source>
</evidence>
<accession>A0A916QTE6</accession>
<reference evidence="5" key="1">
    <citation type="journal article" date="2014" name="Int. J. Syst. Evol. Microbiol.">
        <title>Complete genome sequence of Corynebacterium casei LMG S-19264T (=DSM 44701T), isolated from a smear-ripened cheese.</title>
        <authorList>
            <consortium name="US DOE Joint Genome Institute (JGI-PGF)"/>
            <person name="Walter F."/>
            <person name="Albersmeier A."/>
            <person name="Kalinowski J."/>
            <person name="Ruckert C."/>
        </authorList>
    </citation>
    <scope>NUCLEOTIDE SEQUENCE</scope>
    <source>
        <strain evidence="5">CGMCC 1.15880</strain>
    </source>
</reference>
<reference evidence="5" key="2">
    <citation type="submission" date="2020-09" db="EMBL/GenBank/DDBJ databases">
        <authorList>
            <person name="Sun Q."/>
            <person name="Zhou Y."/>
        </authorList>
    </citation>
    <scope>NUCLEOTIDE SEQUENCE</scope>
    <source>
        <strain evidence="5">CGMCC 1.15880</strain>
    </source>
</reference>
<gene>
    <name evidence="5" type="ORF">GCM10011498_02490</name>
</gene>
<dbReference type="AlphaFoldDB" id="A0A916QTE6"/>
<dbReference type="EMBL" id="BMKA01000001">
    <property type="protein sequence ID" value="GGA06319.1"/>
    <property type="molecule type" value="Genomic_DNA"/>
</dbReference>
<evidence type="ECO:0000256" key="2">
    <source>
        <dbReference type="ARBA" id="ARBA00022908"/>
    </source>
</evidence>
<feature type="domain" description="Tyr recombinase" evidence="4">
    <location>
        <begin position="38"/>
        <end position="210"/>
    </location>
</feature>
<keyword evidence="6" id="KW-1185">Reference proteome</keyword>
<name>A0A916QTE6_9RHOB</name>
<dbReference type="SUPFAM" id="SSF56349">
    <property type="entry name" value="DNA breaking-rejoining enzymes"/>
    <property type="match status" value="1"/>
</dbReference>